<gene>
    <name evidence="1" type="ORF">M430DRAFT_155266</name>
</gene>
<dbReference type="RefSeq" id="XP_024725055.1">
    <property type="nucleotide sequence ID" value="XM_024863275.1"/>
</dbReference>
<dbReference type="GeneID" id="36571356"/>
<dbReference type="InParanoid" id="A0A2T3BDP0"/>
<dbReference type="AlphaFoldDB" id="A0A2T3BDP0"/>
<keyword evidence="2" id="KW-1185">Reference proteome</keyword>
<dbReference type="Proteomes" id="UP000241818">
    <property type="component" value="Unassembled WGS sequence"/>
</dbReference>
<dbReference type="EMBL" id="KZ679006">
    <property type="protein sequence ID" value="PSS27530.1"/>
    <property type="molecule type" value="Genomic_DNA"/>
</dbReference>
<name>A0A2T3BDP0_AMORE</name>
<reference evidence="1 2" key="1">
    <citation type="journal article" date="2018" name="New Phytol.">
        <title>Comparative genomics and transcriptomics depict ericoid mycorrhizal fungi as versatile saprotrophs and plant mutualists.</title>
        <authorList>
            <person name="Martino E."/>
            <person name="Morin E."/>
            <person name="Grelet G.A."/>
            <person name="Kuo A."/>
            <person name="Kohler A."/>
            <person name="Daghino S."/>
            <person name="Barry K.W."/>
            <person name="Cichocki N."/>
            <person name="Clum A."/>
            <person name="Dockter R.B."/>
            <person name="Hainaut M."/>
            <person name="Kuo R.C."/>
            <person name="LaButti K."/>
            <person name="Lindahl B.D."/>
            <person name="Lindquist E.A."/>
            <person name="Lipzen A."/>
            <person name="Khouja H.R."/>
            <person name="Magnuson J."/>
            <person name="Murat C."/>
            <person name="Ohm R.A."/>
            <person name="Singer S.W."/>
            <person name="Spatafora J.W."/>
            <person name="Wang M."/>
            <person name="Veneault-Fourrey C."/>
            <person name="Henrissat B."/>
            <person name="Grigoriev I.V."/>
            <person name="Martin F.M."/>
            <person name="Perotto S."/>
        </authorList>
    </citation>
    <scope>NUCLEOTIDE SEQUENCE [LARGE SCALE GENOMIC DNA]</scope>
    <source>
        <strain evidence="1 2">ATCC 22711</strain>
    </source>
</reference>
<accession>A0A2T3BDP0</accession>
<proteinExistence type="predicted"/>
<evidence type="ECO:0000313" key="2">
    <source>
        <dbReference type="Proteomes" id="UP000241818"/>
    </source>
</evidence>
<sequence>MMAGCGKVPSTAPQQKLRSVASPARLCDCALCIALFRLASLFCHFCPCVPSIKSSSSPV</sequence>
<protein>
    <submittedName>
        <fullName evidence="1">Uncharacterized protein</fullName>
    </submittedName>
</protein>
<evidence type="ECO:0000313" key="1">
    <source>
        <dbReference type="EMBL" id="PSS27530.1"/>
    </source>
</evidence>
<organism evidence="1 2">
    <name type="scientific">Amorphotheca resinae ATCC 22711</name>
    <dbReference type="NCBI Taxonomy" id="857342"/>
    <lineage>
        <taxon>Eukaryota</taxon>
        <taxon>Fungi</taxon>
        <taxon>Dikarya</taxon>
        <taxon>Ascomycota</taxon>
        <taxon>Pezizomycotina</taxon>
        <taxon>Leotiomycetes</taxon>
        <taxon>Helotiales</taxon>
        <taxon>Amorphothecaceae</taxon>
        <taxon>Amorphotheca</taxon>
    </lineage>
</organism>